<gene>
    <name evidence="2" type="primary">Dmbt1_12</name>
    <name evidence="2" type="ORF">BUCCAP_R08231</name>
</gene>
<dbReference type="OrthoDB" id="10063988at2759"/>
<reference evidence="2 3" key="1">
    <citation type="submission" date="2019-09" db="EMBL/GenBank/DDBJ databases">
        <title>Bird 10,000 Genomes (B10K) Project - Family phase.</title>
        <authorList>
            <person name="Zhang G."/>
        </authorList>
    </citation>
    <scope>NUCLEOTIDE SEQUENCE [LARGE SCALE GENOMIC DNA]</scope>
    <source>
        <strain evidence="2">B10K-DU-001-16</strain>
        <tissue evidence="2">Muscle</tissue>
    </source>
</reference>
<protein>
    <submittedName>
        <fullName evidence="2">DMBT1 protein</fullName>
    </submittedName>
</protein>
<dbReference type="InterPro" id="IPR055356">
    <property type="entry name" value="ZP-N"/>
</dbReference>
<sequence length="62" mass="7276">ALLCYSSYMRAIIDRRYLEQQGYLVWNITLPDSYNSYCRPTITSTQVVFNILYNSCGTRIQV</sequence>
<evidence type="ECO:0000313" key="2">
    <source>
        <dbReference type="EMBL" id="NXH17457.1"/>
    </source>
</evidence>
<evidence type="ECO:0000313" key="3">
    <source>
        <dbReference type="Proteomes" id="UP000534107"/>
    </source>
</evidence>
<feature type="non-terminal residue" evidence="2">
    <location>
        <position position="62"/>
    </location>
</feature>
<accession>A0A7K9HUG0</accession>
<dbReference type="InterPro" id="IPR001507">
    <property type="entry name" value="ZP_dom"/>
</dbReference>
<dbReference type="Gene3D" id="2.60.40.3210">
    <property type="entry name" value="Zona pellucida, ZP-N domain"/>
    <property type="match status" value="1"/>
</dbReference>
<comment type="caution">
    <text evidence="2">The sequence shown here is derived from an EMBL/GenBank/DDBJ whole genome shotgun (WGS) entry which is preliminary data.</text>
</comment>
<feature type="domain" description="ZP" evidence="1">
    <location>
        <begin position="3"/>
        <end position="62"/>
    </location>
</feature>
<dbReference type="Proteomes" id="UP000534107">
    <property type="component" value="Unassembled WGS sequence"/>
</dbReference>
<feature type="non-terminal residue" evidence="2">
    <location>
        <position position="1"/>
    </location>
</feature>
<evidence type="ECO:0000259" key="1">
    <source>
        <dbReference type="PROSITE" id="PS51034"/>
    </source>
</evidence>
<dbReference type="EMBL" id="VWZO01013292">
    <property type="protein sequence ID" value="NXH17457.1"/>
    <property type="molecule type" value="Genomic_DNA"/>
</dbReference>
<dbReference type="AlphaFoldDB" id="A0A7K9HUG0"/>
<keyword evidence="3" id="KW-1185">Reference proteome</keyword>
<dbReference type="Pfam" id="PF23344">
    <property type="entry name" value="ZP-N"/>
    <property type="match status" value="1"/>
</dbReference>
<organism evidence="2 3">
    <name type="scientific">Bucco capensis</name>
    <name type="common">collared puffbird</name>
    <dbReference type="NCBI Taxonomy" id="135168"/>
    <lineage>
        <taxon>Eukaryota</taxon>
        <taxon>Metazoa</taxon>
        <taxon>Chordata</taxon>
        <taxon>Craniata</taxon>
        <taxon>Vertebrata</taxon>
        <taxon>Euteleostomi</taxon>
        <taxon>Archelosauria</taxon>
        <taxon>Archosauria</taxon>
        <taxon>Dinosauria</taxon>
        <taxon>Saurischia</taxon>
        <taxon>Theropoda</taxon>
        <taxon>Coelurosauria</taxon>
        <taxon>Aves</taxon>
        <taxon>Neognathae</taxon>
        <taxon>Neoaves</taxon>
        <taxon>Telluraves</taxon>
        <taxon>Coraciimorphae</taxon>
        <taxon>Piciformes</taxon>
        <taxon>Bucconidae</taxon>
        <taxon>Bucco</taxon>
    </lineage>
</organism>
<proteinExistence type="predicted"/>
<name>A0A7K9HUG0_9PICI</name>
<dbReference type="PROSITE" id="PS51034">
    <property type="entry name" value="ZP_2"/>
    <property type="match status" value="1"/>
</dbReference>